<feature type="domain" description="HTH gntR-type" evidence="5">
    <location>
        <begin position="17"/>
        <end position="85"/>
    </location>
</feature>
<dbReference type="SMART" id="SM00895">
    <property type="entry name" value="FCD"/>
    <property type="match status" value="1"/>
</dbReference>
<evidence type="ECO:0000313" key="6">
    <source>
        <dbReference type="EMBL" id="SDK88876.1"/>
    </source>
</evidence>
<evidence type="ECO:0000256" key="1">
    <source>
        <dbReference type="ARBA" id="ARBA00023015"/>
    </source>
</evidence>
<dbReference type="SUPFAM" id="SSF46785">
    <property type="entry name" value="Winged helix' DNA-binding domain"/>
    <property type="match status" value="1"/>
</dbReference>
<dbReference type="CDD" id="cd07377">
    <property type="entry name" value="WHTH_GntR"/>
    <property type="match status" value="1"/>
</dbReference>
<keyword evidence="2" id="KW-0238">DNA-binding</keyword>
<proteinExistence type="predicted"/>
<evidence type="ECO:0000313" key="7">
    <source>
        <dbReference type="Proteomes" id="UP000199382"/>
    </source>
</evidence>
<dbReference type="PANTHER" id="PTHR43537:SF44">
    <property type="entry name" value="GNTR FAMILY REGULATORY PROTEIN"/>
    <property type="match status" value="1"/>
</dbReference>
<dbReference type="RefSeq" id="WP_093161655.1">
    <property type="nucleotide sequence ID" value="NZ_FNEK01000058.1"/>
</dbReference>
<dbReference type="Pfam" id="PF00392">
    <property type="entry name" value="GntR"/>
    <property type="match status" value="1"/>
</dbReference>
<dbReference type="InterPro" id="IPR036388">
    <property type="entry name" value="WH-like_DNA-bd_sf"/>
</dbReference>
<keyword evidence="7" id="KW-1185">Reference proteome</keyword>
<name>A0A1G9FKH3_9RHOB</name>
<gene>
    <name evidence="6" type="ORF">SAMN04488026_10582</name>
</gene>
<keyword evidence="3" id="KW-0804">Transcription</keyword>
<dbReference type="OrthoDB" id="9028214at2"/>
<protein>
    <submittedName>
        <fullName evidence="6">Transcriptional regulator, GntR family</fullName>
    </submittedName>
</protein>
<dbReference type="Pfam" id="PF07729">
    <property type="entry name" value="FCD"/>
    <property type="match status" value="1"/>
</dbReference>
<organism evidence="6 7">
    <name type="scientific">Aliiruegeria lutimaris</name>
    <dbReference type="NCBI Taxonomy" id="571298"/>
    <lineage>
        <taxon>Bacteria</taxon>
        <taxon>Pseudomonadati</taxon>
        <taxon>Pseudomonadota</taxon>
        <taxon>Alphaproteobacteria</taxon>
        <taxon>Rhodobacterales</taxon>
        <taxon>Roseobacteraceae</taxon>
        <taxon>Aliiruegeria</taxon>
    </lineage>
</organism>
<dbReference type="Gene3D" id="1.10.10.10">
    <property type="entry name" value="Winged helix-like DNA-binding domain superfamily/Winged helix DNA-binding domain"/>
    <property type="match status" value="1"/>
</dbReference>
<dbReference type="SMART" id="SM00345">
    <property type="entry name" value="HTH_GNTR"/>
    <property type="match status" value="1"/>
</dbReference>
<evidence type="ECO:0000256" key="3">
    <source>
        <dbReference type="ARBA" id="ARBA00023163"/>
    </source>
</evidence>
<dbReference type="GO" id="GO:0003677">
    <property type="term" value="F:DNA binding"/>
    <property type="evidence" value="ECO:0007669"/>
    <property type="project" value="UniProtKB-KW"/>
</dbReference>
<dbReference type="AlphaFoldDB" id="A0A1G9FKH3"/>
<dbReference type="STRING" id="571298.SAMN04488026_10582"/>
<dbReference type="PANTHER" id="PTHR43537">
    <property type="entry name" value="TRANSCRIPTIONAL REGULATOR, GNTR FAMILY"/>
    <property type="match status" value="1"/>
</dbReference>
<sequence>MTKASRPKATENTAPDGRASDAIVERIQEQILSGALLHNTPLPSERDLMERFSASRTVVREAVATLAGRGLLEAKPRYRPIIRKPGFDTALNTVGSIVQLMLQHQQGAESLFLSRVFVERGLVRDAATSATRENIAELKEALAANEAAIMDSDAFYDTDMDFHGVLYTIPENPIFPTLHSAYTTWLAPHWRRMKGSPEFNRKSYASHLAIYTAILERDPDAAEEALVTHLNVSWSSVGPTFAPE</sequence>
<dbReference type="SUPFAM" id="SSF48008">
    <property type="entry name" value="GntR ligand-binding domain-like"/>
    <property type="match status" value="1"/>
</dbReference>
<dbReference type="GO" id="GO:0003700">
    <property type="term" value="F:DNA-binding transcription factor activity"/>
    <property type="evidence" value="ECO:0007669"/>
    <property type="project" value="InterPro"/>
</dbReference>
<dbReference type="InterPro" id="IPR011711">
    <property type="entry name" value="GntR_C"/>
</dbReference>
<dbReference type="EMBL" id="FNEK01000058">
    <property type="protein sequence ID" value="SDK88876.1"/>
    <property type="molecule type" value="Genomic_DNA"/>
</dbReference>
<keyword evidence="1" id="KW-0805">Transcription regulation</keyword>
<dbReference type="Gene3D" id="1.20.120.530">
    <property type="entry name" value="GntR ligand-binding domain-like"/>
    <property type="match status" value="1"/>
</dbReference>
<reference evidence="6 7" key="1">
    <citation type="submission" date="2016-10" db="EMBL/GenBank/DDBJ databases">
        <authorList>
            <person name="de Groot N.N."/>
        </authorList>
    </citation>
    <scope>NUCLEOTIDE SEQUENCE [LARGE SCALE GENOMIC DNA]</scope>
    <source>
        <strain evidence="6 7">DSM 25294</strain>
    </source>
</reference>
<accession>A0A1G9FKH3</accession>
<dbReference type="Proteomes" id="UP000199382">
    <property type="component" value="Unassembled WGS sequence"/>
</dbReference>
<feature type="region of interest" description="Disordered" evidence="4">
    <location>
        <begin position="1"/>
        <end position="20"/>
    </location>
</feature>
<dbReference type="InterPro" id="IPR008920">
    <property type="entry name" value="TF_FadR/GntR_C"/>
</dbReference>
<evidence type="ECO:0000259" key="5">
    <source>
        <dbReference type="PROSITE" id="PS50949"/>
    </source>
</evidence>
<evidence type="ECO:0000256" key="4">
    <source>
        <dbReference type="SAM" id="MobiDB-lite"/>
    </source>
</evidence>
<evidence type="ECO:0000256" key="2">
    <source>
        <dbReference type="ARBA" id="ARBA00023125"/>
    </source>
</evidence>
<dbReference type="InterPro" id="IPR036390">
    <property type="entry name" value="WH_DNA-bd_sf"/>
</dbReference>
<dbReference type="InterPro" id="IPR000524">
    <property type="entry name" value="Tscrpt_reg_HTH_GntR"/>
</dbReference>
<dbReference type="PRINTS" id="PR00035">
    <property type="entry name" value="HTHGNTR"/>
</dbReference>
<dbReference type="PROSITE" id="PS50949">
    <property type="entry name" value="HTH_GNTR"/>
    <property type="match status" value="1"/>
</dbReference>